<gene>
    <name evidence="1" type="ORF">AVEN_228733_1</name>
</gene>
<dbReference type="Proteomes" id="UP000499080">
    <property type="component" value="Unassembled WGS sequence"/>
</dbReference>
<evidence type="ECO:0000313" key="1">
    <source>
        <dbReference type="EMBL" id="GBO13411.1"/>
    </source>
</evidence>
<comment type="caution">
    <text evidence="1">The sequence shown here is derived from an EMBL/GenBank/DDBJ whole genome shotgun (WGS) entry which is preliminary data.</text>
</comment>
<organism evidence="1 2">
    <name type="scientific">Araneus ventricosus</name>
    <name type="common">Orbweaver spider</name>
    <name type="synonym">Epeira ventricosa</name>
    <dbReference type="NCBI Taxonomy" id="182803"/>
    <lineage>
        <taxon>Eukaryota</taxon>
        <taxon>Metazoa</taxon>
        <taxon>Ecdysozoa</taxon>
        <taxon>Arthropoda</taxon>
        <taxon>Chelicerata</taxon>
        <taxon>Arachnida</taxon>
        <taxon>Araneae</taxon>
        <taxon>Araneomorphae</taxon>
        <taxon>Entelegynae</taxon>
        <taxon>Araneoidea</taxon>
        <taxon>Araneidae</taxon>
        <taxon>Araneus</taxon>
    </lineage>
</organism>
<evidence type="ECO:0000313" key="2">
    <source>
        <dbReference type="Proteomes" id="UP000499080"/>
    </source>
</evidence>
<accession>A0A4Y2UMR5</accession>
<dbReference type="EMBL" id="BGPR01037732">
    <property type="protein sequence ID" value="GBO13411.1"/>
    <property type="molecule type" value="Genomic_DNA"/>
</dbReference>
<name>A0A4Y2UMR5_ARAVE</name>
<dbReference type="AlphaFoldDB" id="A0A4Y2UMR5"/>
<reference evidence="1 2" key="1">
    <citation type="journal article" date="2019" name="Sci. Rep.">
        <title>Orb-weaving spider Araneus ventricosus genome elucidates the spidroin gene catalogue.</title>
        <authorList>
            <person name="Kono N."/>
            <person name="Nakamura H."/>
            <person name="Ohtoshi R."/>
            <person name="Moran D.A.P."/>
            <person name="Shinohara A."/>
            <person name="Yoshida Y."/>
            <person name="Fujiwara M."/>
            <person name="Mori M."/>
            <person name="Tomita M."/>
            <person name="Arakawa K."/>
        </authorList>
    </citation>
    <scope>NUCLEOTIDE SEQUENCE [LARGE SCALE GENOMIC DNA]</scope>
</reference>
<sequence length="96" mass="11022">MLTHGEVSWYLEPTVRIARKLSTIQRSFLLAISGAYRITSTQVILGIPPLHLQLQREVRVIENYRLRLHLSINIIDIDPSEIDKKATGGQHTHRNI</sequence>
<proteinExistence type="predicted"/>
<keyword evidence="2" id="KW-1185">Reference proteome</keyword>
<protein>
    <submittedName>
        <fullName evidence="1">Uncharacterized protein</fullName>
    </submittedName>
</protein>